<dbReference type="InterPro" id="IPR000182">
    <property type="entry name" value="GNAT_dom"/>
</dbReference>
<dbReference type="PROSITE" id="PS51186">
    <property type="entry name" value="GNAT"/>
    <property type="match status" value="1"/>
</dbReference>
<dbReference type="GO" id="GO:0016747">
    <property type="term" value="F:acyltransferase activity, transferring groups other than amino-acyl groups"/>
    <property type="evidence" value="ECO:0007669"/>
    <property type="project" value="InterPro"/>
</dbReference>
<sequence>MNTYTIETPTLDTLSDYLALHPDPLDVAKRLPILRENVAAGRVRLENVLVLCSERGIEGTALISAAPQVPVFPRFRPDVAPAGMTALAHALRERAEPERKLLLQDDLAPLHQSDAVLVAGWVSDAPVHMMYETDLQARPYSVVSGAVEGGDELRQRPDIAALMDTLGHSDWEWAEGWTLVALSDASGQPIALGAFGPSTRPGRANLNMIGVHPSARGQGYGTRLHAHLLARAAESFAMHGGGTEQGNHAMRRIFEKNGSRHVATQMYFRPA</sequence>
<organism evidence="2 3">
    <name type="scientific">Deinococcus terrestris</name>
    <dbReference type="NCBI Taxonomy" id="2651870"/>
    <lineage>
        <taxon>Bacteria</taxon>
        <taxon>Thermotogati</taxon>
        <taxon>Deinococcota</taxon>
        <taxon>Deinococci</taxon>
        <taxon>Deinococcales</taxon>
        <taxon>Deinococcaceae</taxon>
        <taxon>Deinococcus</taxon>
    </lineage>
</organism>
<reference evidence="2 3" key="1">
    <citation type="submission" date="2019-10" db="EMBL/GenBank/DDBJ databases">
        <title>Deinococcus sp. isolated from soil.</title>
        <authorList>
            <person name="Li Y."/>
            <person name="Wang J."/>
        </authorList>
    </citation>
    <scope>NUCLEOTIDE SEQUENCE [LARGE SCALE GENOMIC DNA]</scope>
    <source>
        <strain evidence="2 3">SDU3-2</strain>
    </source>
</reference>
<feature type="domain" description="N-acetyltransferase" evidence="1">
    <location>
        <begin position="135"/>
        <end position="271"/>
    </location>
</feature>
<accession>A0A7X1NSZ6</accession>
<dbReference type="InterPro" id="IPR016181">
    <property type="entry name" value="Acyl_CoA_acyltransferase"/>
</dbReference>
<name>A0A7X1NSZ6_9DEIO</name>
<dbReference type="Gene3D" id="3.40.630.30">
    <property type="match status" value="1"/>
</dbReference>
<dbReference type="CDD" id="cd04301">
    <property type="entry name" value="NAT_SF"/>
    <property type="match status" value="1"/>
</dbReference>
<evidence type="ECO:0000259" key="1">
    <source>
        <dbReference type="PROSITE" id="PS51186"/>
    </source>
</evidence>
<evidence type="ECO:0000313" key="3">
    <source>
        <dbReference type="Proteomes" id="UP000484842"/>
    </source>
</evidence>
<protein>
    <submittedName>
        <fullName evidence="2">GNAT family N-acetyltransferase</fullName>
    </submittedName>
</protein>
<keyword evidence="2" id="KW-0808">Transferase</keyword>
<dbReference type="SUPFAM" id="SSF55729">
    <property type="entry name" value="Acyl-CoA N-acyltransferases (Nat)"/>
    <property type="match status" value="1"/>
</dbReference>
<dbReference type="Pfam" id="PF00583">
    <property type="entry name" value="Acetyltransf_1"/>
    <property type="match status" value="1"/>
</dbReference>
<comment type="caution">
    <text evidence="2">The sequence shown here is derived from an EMBL/GenBank/DDBJ whole genome shotgun (WGS) entry which is preliminary data.</text>
</comment>
<dbReference type="AlphaFoldDB" id="A0A7X1NSZ6"/>
<dbReference type="EMBL" id="WBSL01000001">
    <property type="protein sequence ID" value="MPY65192.1"/>
    <property type="molecule type" value="Genomic_DNA"/>
</dbReference>
<proteinExistence type="predicted"/>
<keyword evidence="3" id="KW-1185">Reference proteome</keyword>
<evidence type="ECO:0000313" key="2">
    <source>
        <dbReference type="EMBL" id="MPY65192.1"/>
    </source>
</evidence>
<dbReference type="RefSeq" id="WP_152868062.1">
    <property type="nucleotide sequence ID" value="NZ_WBSL01000001.1"/>
</dbReference>
<gene>
    <name evidence="2" type="ORF">F8S09_00590</name>
</gene>
<dbReference type="Proteomes" id="UP000484842">
    <property type="component" value="Unassembled WGS sequence"/>
</dbReference>